<name>A0A2V1E4X6_9PLEO</name>
<feature type="region of interest" description="Disordered" evidence="4">
    <location>
        <begin position="16"/>
        <end position="43"/>
    </location>
</feature>
<dbReference type="GO" id="GO:0003677">
    <property type="term" value="F:DNA binding"/>
    <property type="evidence" value="ECO:0007669"/>
    <property type="project" value="InterPro"/>
</dbReference>
<keyword evidence="7" id="KW-1185">Reference proteome</keyword>
<dbReference type="GO" id="GO:0005634">
    <property type="term" value="C:nucleus"/>
    <property type="evidence" value="ECO:0007669"/>
    <property type="project" value="UniProtKB-SubCell"/>
</dbReference>
<dbReference type="GO" id="GO:0000981">
    <property type="term" value="F:DNA-binding transcription factor activity, RNA polymerase II-specific"/>
    <property type="evidence" value="ECO:0007669"/>
    <property type="project" value="InterPro"/>
</dbReference>
<dbReference type="InterPro" id="IPR001138">
    <property type="entry name" value="Zn2Cys6_DnaBD"/>
</dbReference>
<keyword evidence="3" id="KW-0539">Nucleus</keyword>
<dbReference type="InterPro" id="IPR050613">
    <property type="entry name" value="Sec_Metabolite_Reg"/>
</dbReference>
<dbReference type="Pfam" id="PF04082">
    <property type="entry name" value="Fungal_trans"/>
    <property type="match status" value="1"/>
</dbReference>
<dbReference type="PROSITE" id="PS00463">
    <property type="entry name" value="ZN2_CY6_FUNGAL_1"/>
    <property type="match status" value="1"/>
</dbReference>
<evidence type="ECO:0000313" key="6">
    <source>
        <dbReference type="EMBL" id="PVI05396.1"/>
    </source>
</evidence>
<evidence type="ECO:0000256" key="2">
    <source>
        <dbReference type="ARBA" id="ARBA00022723"/>
    </source>
</evidence>
<evidence type="ECO:0000256" key="3">
    <source>
        <dbReference type="ARBA" id="ARBA00023242"/>
    </source>
</evidence>
<feature type="compositionally biased region" description="Polar residues" evidence="4">
    <location>
        <begin position="687"/>
        <end position="696"/>
    </location>
</feature>
<protein>
    <recommendedName>
        <fullName evidence="5">Zn(2)-C6 fungal-type domain-containing protein</fullName>
    </recommendedName>
</protein>
<dbReference type="GO" id="GO:0006351">
    <property type="term" value="P:DNA-templated transcription"/>
    <property type="evidence" value="ECO:0007669"/>
    <property type="project" value="InterPro"/>
</dbReference>
<dbReference type="AlphaFoldDB" id="A0A2V1E4X6"/>
<keyword evidence="2" id="KW-0479">Metal-binding</keyword>
<feature type="compositionally biased region" description="Acidic residues" evidence="4">
    <location>
        <begin position="194"/>
        <end position="204"/>
    </location>
</feature>
<dbReference type="Proteomes" id="UP000244855">
    <property type="component" value="Unassembled WGS sequence"/>
</dbReference>
<dbReference type="InterPro" id="IPR007219">
    <property type="entry name" value="XnlR_reg_dom"/>
</dbReference>
<feature type="region of interest" description="Disordered" evidence="4">
    <location>
        <begin position="192"/>
        <end position="212"/>
    </location>
</feature>
<dbReference type="GO" id="GO:0008270">
    <property type="term" value="F:zinc ion binding"/>
    <property type="evidence" value="ECO:0007669"/>
    <property type="project" value="InterPro"/>
</dbReference>
<proteinExistence type="predicted"/>
<accession>A0A2V1E4X6</accession>
<dbReference type="PROSITE" id="PS50048">
    <property type="entry name" value="ZN2_CY6_FUNGAL_2"/>
    <property type="match status" value="1"/>
</dbReference>
<reference evidence="6 7" key="1">
    <citation type="journal article" date="2018" name="Sci. Rep.">
        <title>Comparative genomics provides insights into the lifestyle and reveals functional heterogeneity of dark septate endophytic fungi.</title>
        <authorList>
            <person name="Knapp D.G."/>
            <person name="Nemeth J.B."/>
            <person name="Barry K."/>
            <person name="Hainaut M."/>
            <person name="Henrissat B."/>
            <person name="Johnson J."/>
            <person name="Kuo A."/>
            <person name="Lim J.H.P."/>
            <person name="Lipzen A."/>
            <person name="Nolan M."/>
            <person name="Ohm R.A."/>
            <person name="Tamas L."/>
            <person name="Grigoriev I.V."/>
            <person name="Spatafora J.W."/>
            <person name="Nagy L.G."/>
            <person name="Kovacs G.M."/>
        </authorList>
    </citation>
    <scope>NUCLEOTIDE SEQUENCE [LARGE SCALE GENOMIC DNA]</scope>
    <source>
        <strain evidence="6 7">DSE2036</strain>
    </source>
</reference>
<feature type="region of interest" description="Disordered" evidence="4">
    <location>
        <begin position="666"/>
        <end position="696"/>
    </location>
</feature>
<dbReference type="SUPFAM" id="SSF57701">
    <property type="entry name" value="Zn2/Cys6 DNA-binding domain"/>
    <property type="match status" value="1"/>
</dbReference>
<gene>
    <name evidence="6" type="ORF">DM02DRAFT_99098</name>
</gene>
<dbReference type="EMBL" id="KZ805314">
    <property type="protein sequence ID" value="PVI05396.1"/>
    <property type="molecule type" value="Genomic_DNA"/>
</dbReference>
<evidence type="ECO:0000256" key="1">
    <source>
        <dbReference type="ARBA" id="ARBA00004123"/>
    </source>
</evidence>
<dbReference type="SMART" id="SM00066">
    <property type="entry name" value="GAL4"/>
    <property type="match status" value="1"/>
</dbReference>
<feature type="compositionally biased region" description="Polar residues" evidence="4">
    <location>
        <begin position="16"/>
        <end position="37"/>
    </location>
</feature>
<dbReference type="PANTHER" id="PTHR31001">
    <property type="entry name" value="UNCHARACTERIZED TRANSCRIPTIONAL REGULATORY PROTEIN"/>
    <property type="match status" value="1"/>
</dbReference>
<dbReference type="STRING" id="97972.A0A2V1E4X6"/>
<dbReference type="CDD" id="cd00067">
    <property type="entry name" value="GAL4"/>
    <property type="match status" value="1"/>
</dbReference>
<evidence type="ECO:0000259" key="5">
    <source>
        <dbReference type="PROSITE" id="PS50048"/>
    </source>
</evidence>
<dbReference type="Pfam" id="PF00172">
    <property type="entry name" value="Zn_clus"/>
    <property type="match status" value="1"/>
</dbReference>
<dbReference type="InterPro" id="IPR036864">
    <property type="entry name" value="Zn2-C6_fun-type_DNA-bd_sf"/>
</dbReference>
<feature type="compositionally biased region" description="Low complexity" evidence="4">
    <location>
        <begin position="669"/>
        <end position="680"/>
    </location>
</feature>
<dbReference type="Gene3D" id="4.10.240.10">
    <property type="entry name" value="Zn(2)-C6 fungal-type DNA-binding domain"/>
    <property type="match status" value="1"/>
</dbReference>
<dbReference type="CDD" id="cd12148">
    <property type="entry name" value="fungal_TF_MHR"/>
    <property type="match status" value="1"/>
</dbReference>
<evidence type="ECO:0000313" key="7">
    <source>
        <dbReference type="Proteomes" id="UP000244855"/>
    </source>
</evidence>
<organism evidence="6 7">
    <name type="scientific">Periconia macrospinosa</name>
    <dbReference type="NCBI Taxonomy" id="97972"/>
    <lineage>
        <taxon>Eukaryota</taxon>
        <taxon>Fungi</taxon>
        <taxon>Dikarya</taxon>
        <taxon>Ascomycota</taxon>
        <taxon>Pezizomycotina</taxon>
        <taxon>Dothideomycetes</taxon>
        <taxon>Pleosporomycetidae</taxon>
        <taxon>Pleosporales</taxon>
        <taxon>Massarineae</taxon>
        <taxon>Periconiaceae</taxon>
        <taxon>Periconia</taxon>
    </lineage>
</organism>
<sequence length="845" mass="94757">MRFVYLQHTYSSTQLDNISPAMSTDTPVTTPESTGTGQQNHHQQQANQKSFSCVLCAQRKVKCDKKPSGCSNCYKARVDCVYKVPPPPRRQKRGLREIDNRARLRIYEDALRKVGVDPEALVKQELDRTKRRASLSTSKAVNDFYEAVLPETVRSELGDDHGLLVSGEGRSRYLENTLWTSLKGEFRDTKEILDDSSSEEDDDSAVSPPTFSHGSGGNLLFGASKSAALNLLHPQPIQIFKIWQIYLDNINPLLKVFHTPSVQQLISSASGHLEDLPRNTEALLFAIYAVSVESLDDSECMDIMNETKATATRRFRAAAQMALINANFMKTSDPIVLQALVLLIASLQNDDPRVIWILTGVATRIGQRLGLHRDPETLSLSPFESEMRRRLWWQIVMQDGFAEKLAGTGRTQIVSEVRRPANLNDSDLFPGMKGLPKEHEGATDMMFFLIRVHVGVFVSRSTLNTTSSFNGVWNKITSSTISLDVKLRAIDEFEAMYDRKFLRYCDESVTWHYLCKMLSRSIVAMLRFMAHNPDNHDQPREKSELDMLFKTAVIIIEYQTLAYTNKALRGYLWHINAHFQWKSFIYTLSELCHRTSGQEVQHAWKQIEIVYESHPNFSKEIAKTAFLVAVTNLTLKAWNAHVAARVVPLEREPRFIQILRARKTKRENPVLSHPHSSSVPRGPPFEPNNSQANSQSLPQDIYQDPALTTQASHFDFSNNDFVPYLDDTSSFLMSQSHQQLIHALGPSAAADPTSSAIPTAEAPTVDHSSLFPPHHSSSELPKVSLADPEQMNWDNWDKLLEDFEMSGPGVGAGMDVNLNNDEVVGEFNFGAFDLGAGGGGEGFGA</sequence>
<dbReference type="PANTHER" id="PTHR31001:SF85">
    <property type="entry name" value="ZN(II)2CYS6 TRANSCRIPTION FACTOR (EUROFUNG)"/>
    <property type="match status" value="1"/>
</dbReference>
<dbReference type="OrthoDB" id="2269373at2759"/>
<feature type="domain" description="Zn(2)-C6 fungal-type" evidence="5">
    <location>
        <begin position="52"/>
        <end position="82"/>
    </location>
</feature>
<comment type="subcellular location">
    <subcellularLocation>
        <location evidence="1">Nucleus</location>
    </subcellularLocation>
</comment>
<evidence type="ECO:0000256" key="4">
    <source>
        <dbReference type="SAM" id="MobiDB-lite"/>
    </source>
</evidence>